<evidence type="ECO:0000256" key="7">
    <source>
        <dbReference type="ARBA" id="ARBA00022777"/>
    </source>
</evidence>
<dbReference type="AlphaFoldDB" id="A0A9D1L9K1"/>
<dbReference type="SUPFAM" id="SSF52540">
    <property type="entry name" value="P-loop containing nucleoside triphosphate hydrolases"/>
    <property type="match status" value="1"/>
</dbReference>
<comment type="similarity">
    <text evidence="1 10">Belongs to the thymidylate kinase family.</text>
</comment>
<dbReference type="Gene3D" id="3.40.50.300">
    <property type="entry name" value="P-loop containing nucleotide triphosphate hydrolases"/>
    <property type="match status" value="1"/>
</dbReference>
<comment type="function">
    <text evidence="10">Phosphorylation of dTMP to form dTDP in both de novo and salvage pathways of dTTP synthesis.</text>
</comment>
<comment type="catalytic activity">
    <reaction evidence="9 10">
        <text>dTMP + ATP = dTDP + ADP</text>
        <dbReference type="Rhea" id="RHEA:13517"/>
        <dbReference type="ChEBI" id="CHEBI:30616"/>
        <dbReference type="ChEBI" id="CHEBI:58369"/>
        <dbReference type="ChEBI" id="CHEBI:63528"/>
        <dbReference type="ChEBI" id="CHEBI:456216"/>
        <dbReference type="EC" id="2.7.4.9"/>
    </reaction>
</comment>
<gene>
    <name evidence="10 12" type="primary">tmk</name>
    <name evidence="12" type="ORF">IAD50_02815</name>
</gene>
<dbReference type="GO" id="GO:0006227">
    <property type="term" value="P:dUDP biosynthetic process"/>
    <property type="evidence" value="ECO:0007669"/>
    <property type="project" value="TreeGrafter"/>
</dbReference>
<dbReference type="InterPro" id="IPR039430">
    <property type="entry name" value="Thymidylate_kin-like_dom"/>
</dbReference>
<feature type="binding site" evidence="10">
    <location>
        <begin position="20"/>
        <end position="27"/>
    </location>
    <ligand>
        <name>ATP</name>
        <dbReference type="ChEBI" id="CHEBI:30616"/>
    </ligand>
</feature>
<dbReference type="PANTHER" id="PTHR10344">
    <property type="entry name" value="THYMIDYLATE KINASE"/>
    <property type="match status" value="1"/>
</dbReference>
<keyword evidence="4 10" id="KW-0808">Transferase</keyword>
<accession>A0A9D1L9K1</accession>
<dbReference type="GO" id="GO:0006235">
    <property type="term" value="P:dTTP biosynthetic process"/>
    <property type="evidence" value="ECO:0007669"/>
    <property type="project" value="UniProtKB-UniRule"/>
</dbReference>
<dbReference type="InterPro" id="IPR027417">
    <property type="entry name" value="P-loop_NTPase"/>
</dbReference>
<keyword evidence="5 10" id="KW-0545">Nucleotide biosynthesis</keyword>
<feature type="domain" description="Thymidylate kinase-like" evidence="11">
    <location>
        <begin position="20"/>
        <end position="190"/>
    </location>
</feature>
<dbReference type="HAMAP" id="MF_00165">
    <property type="entry name" value="Thymidylate_kinase"/>
    <property type="match status" value="1"/>
</dbReference>
<dbReference type="GO" id="GO:0005737">
    <property type="term" value="C:cytoplasm"/>
    <property type="evidence" value="ECO:0007669"/>
    <property type="project" value="TreeGrafter"/>
</dbReference>
<dbReference type="GO" id="GO:0004798">
    <property type="term" value="F:dTMP kinase activity"/>
    <property type="evidence" value="ECO:0007669"/>
    <property type="project" value="UniProtKB-UniRule"/>
</dbReference>
<dbReference type="CDD" id="cd01672">
    <property type="entry name" value="TMPK"/>
    <property type="match status" value="1"/>
</dbReference>
<dbReference type="Pfam" id="PF02223">
    <property type="entry name" value="Thymidylate_kin"/>
    <property type="match status" value="1"/>
</dbReference>
<evidence type="ECO:0000256" key="4">
    <source>
        <dbReference type="ARBA" id="ARBA00022679"/>
    </source>
</evidence>
<keyword evidence="8 10" id="KW-0067">ATP-binding</keyword>
<proteinExistence type="inferred from homology"/>
<keyword evidence="7 10" id="KW-0418">Kinase</keyword>
<evidence type="ECO:0000256" key="10">
    <source>
        <dbReference type="HAMAP-Rule" id="MF_00165"/>
    </source>
</evidence>
<dbReference type="InterPro" id="IPR018094">
    <property type="entry name" value="Thymidylate_kinase"/>
</dbReference>
<sequence>MKALNMRQNEKKGWLITFCGLDGCGKTTMINRLTADLENDYAVFLTKQPTDFVRKSDIFRTYMDCPDHDAYDYRSLSLLAASDRLQHVNKVIGPALEEGKIVLSDRYFYSCLANLRARGFQRDKWIYEIAESVTKPDAAFFFDVPVGLAVKRVRSRAAEKNRYIDMELQYKLRKEYVEICKANDGILISTQAPEGQCYSIVKQTVERMINK</sequence>
<organism evidence="12 13">
    <name type="scientific">Candidatus Egerieisoma faecipullorum</name>
    <dbReference type="NCBI Taxonomy" id="2840963"/>
    <lineage>
        <taxon>Bacteria</taxon>
        <taxon>Bacillati</taxon>
        <taxon>Bacillota</taxon>
        <taxon>Clostridia</taxon>
        <taxon>Eubacteriales</taxon>
        <taxon>Clostridiaceae</taxon>
        <taxon>Clostridiaceae incertae sedis</taxon>
        <taxon>Candidatus Egerieisoma</taxon>
    </lineage>
</organism>
<evidence type="ECO:0000259" key="11">
    <source>
        <dbReference type="Pfam" id="PF02223"/>
    </source>
</evidence>
<reference evidence="12" key="2">
    <citation type="journal article" date="2021" name="PeerJ">
        <title>Extensive microbial diversity within the chicken gut microbiome revealed by metagenomics and culture.</title>
        <authorList>
            <person name="Gilroy R."/>
            <person name="Ravi A."/>
            <person name="Getino M."/>
            <person name="Pursley I."/>
            <person name="Horton D.L."/>
            <person name="Alikhan N.F."/>
            <person name="Baker D."/>
            <person name="Gharbi K."/>
            <person name="Hall N."/>
            <person name="Watson M."/>
            <person name="Adriaenssens E.M."/>
            <person name="Foster-Nyarko E."/>
            <person name="Jarju S."/>
            <person name="Secka A."/>
            <person name="Antonio M."/>
            <person name="Oren A."/>
            <person name="Chaudhuri R.R."/>
            <person name="La Ragione R."/>
            <person name="Hildebrand F."/>
            <person name="Pallen M.J."/>
        </authorList>
    </citation>
    <scope>NUCLEOTIDE SEQUENCE</scope>
    <source>
        <strain evidence="12">CHK195-4489</strain>
    </source>
</reference>
<dbReference type="PANTHER" id="PTHR10344:SF4">
    <property type="entry name" value="UMP-CMP KINASE 2, MITOCHONDRIAL"/>
    <property type="match status" value="1"/>
</dbReference>
<evidence type="ECO:0000256" key="2">
    <source>
        <dbReference type="ARBA" id="ARBA00012980"/>
    </source>
</evidence>
<evidence type="ECO:0000256" key="3">
    <source>
        <dbReference type="ARBA" id="ARBA00017144"/>
    </source>
</evidence>
<protein>
    <recommendedName>
        <fullName evidence="3 10">Thymidylate kinase</fullName>
        <ecNumber evidence="2 10">2.7.4.9</ecNumber>
    </recommendedName>
    <alternativeName>
        <fullName evidence="10">dTMP kinase</fullName>
    </alternativeName>
</protein>
<reference evidence="12" key="1">
    <citation type="submission" date="2020-10" db="EMBL/GenBank/DDBJ databases">
        <authorList>
            <person name="Gilroy R."/>
        </authorList>
    </citation>
    <scope>NUCLEOTIDE SEQUENCE</scope>
    <source>
        <strain evidence="12">CHK195-4489</strain>
    </source>
</reference>
<dbReference type="EMBL" id="DVMM01000057">
    <property type="protein sequence ID" value="HIU29210.1"/>
    <property type="molecule type" value="Genomic_DNA"/>
</dbReference>
<evidence type="ECO:0000256" key="1">
    <source>
        <dbReference type="ARBA" id="ARBA00009776"/>
    </source>
</evidence>
<dbReference type="NCBIfam" id="TIGR00041">
    <property type="entry name" value="DTMP_kinase"/>
    <property type="match status" value="1"/>
</dbReference>
<evidence type="ECO:0000256" key="5">
    <source>
        <dbReference type="ARBA" id="ARBA00022727"/>
    </source>
</evidence>
<keyword evidence="6 10" id="KW-0547">Nucleotide-binding</keyword>
<dbReference type="EC" id="2.7.4.9" evidence="2 10"/>
<evidence type="ECO:0000256" key="6">
    <source>
        <dbReference type="ARBA" id="ARBA00022741"/>
    </source>
</evidence>
<evidence type="ECO:0000313" key="12">
    <source>
        <dbReference type="EMBL" id="HIU29210.1"/>
    </source>
</evidence>
<evidence type="ECO:0000256" key="8">
    <source>
        <dbReference type="ARBA" id="ARBA00022840"/>
    </source>
</evidence>
<dbReference type="GO" id="GO:0006233">
    <property type="term" value="P:dTDP biosynthetic process"/>
    <property type="evidence" value="ECO:0007669"/>
    <property type="project" value="InterPro"/>
</dbReference>
<evidence type="ECO:0000313" key="13">
    <source>
        <dbReference type="Proteomes" id="UP000824089"/>
    </source>
</evidence>
<comment type="caution">
    <text evidence="12">The sequence shown here is derived from an EMBL/GenBank/DDBJ whole genome shotgun (WGS) entry which is preliminary data.</text>
</comment>
<evidence type="ECO:0000256" key="9">
    <source>
        <dbReference type="ARBA" id="ARBA00048743"/>
    </source>
</evidence>
<name>A0A9D1L9K1_9CLOT</name>
<dbReference type="Proteomes" id="UP000824089">
    <property type="component" value="Unassembled WGS sequence"/>
</dbReference>
<dbReference type="GO" id="GO:0005524">
    <property type="term" value="F:ATP binding"/>
    <property type="evidence" value="ECO:0007669"/>
    <property type="project" value="UniProtKB-UniRule"/>
</dbReference>